<keyword evidence="9" id="KW-1133">Transmembrane helix</keyword>
<dbReference type="RefSeq" id="WP_367436027.1">
    <property type="nucleotide sequence ID" value="NZ_CP108413.1"/>
</dbReference>
<evidence type="ECO:0000256" key="8">
    <source>
        <dbReference type="ARBA" id="ARBA00023012"/>
    </source>
</evidence>
<evidence type="ECO:0000256" key="4">
    <source>
        <dbReference type="ARBA" id="ARBA00022679"/>
    </source>
</evidence>
<dbReference type="Gene3D" id="1.20.5.1930">
    <property type="match status" value="1"/>
</dbReference>
<organism evidence="11 12">
    <name type="scientific">Streptomyces celluloflavus</name>
    <dbReference type="NCBI Taxonomy" id="58344"/>
    <lineage>
        <taxon>Bacteria</taxon>
        <taxon>Bacillati</taxon>
        <taxon>Actinomycetota</taxon>
        <taxon>Actinomycetes</taxon>
        <taxon>Kitasatosporales</taxon>
        <taxon>Streptomycetaceae</taxon>
        <taxon>Streptomyces</taxon>
    </lineage>
</organism>
<name>A0ABW7RPP4_9ACTN</name>
<evidence type="ECO:0000256" key="5">
    <source>
        <dbReference type="ARBA" id="ARBA00022741"/>
    </source>
</evidence>
<comment type="catalytic activity">
    <reaction evidence="1">
        <text>ATP + protein L-histidine = ADP + protein N-phospho-L-histidine.</text>
        <dbReference type="EC" id="2.7.13.3"/>
    </reaction>
</comment>
<feature type="transmembrane region" description="Helical" evidence="9">
    <location>
        <begin position="120"/>
        <end position="144"/>
    </location>
</feature>
<evidence type="ECO:0000256" key="9">
    <source>
        <dbReference type="SAM" id="Phobius"/>
    </source>
</evidence>
<accession>A0ABW7RPP4</accession>
<keyword evidence="12" id="KW-1185">Reference proteome</keyword>
<evidence type="ECO:0000256" key="7">
    <source>
        <dbReference type="ARBA" id="ARBA00022840"/>
    </source>
</evidence>
<evidence type="ECO:0000313" key="12">
    <source>
        <dbReference type="Proteomes" id="UP001610990"/>
    </source>
</evidence>
<evidence type="ECO:0000256" key="6">
    <source>
        <dbReference type="ARBA" id="ARBA00022777"/>
    </source>
</evidence>
<keyword evidence="7" id="KW-0067">ATP-binding</keyword>
<dbReference type="SUPFAM" id="SSF55874">
    <property type="entry name" value="ATPase domain of HSP90 chaperone/DNA topoisomerase II/histidine kinase"/>
    <property type="match status" value="1"/>
</dbReference>
<dbReference type="InterPro" id="IPR050482">
    <property type="entry name" value="Sensor_HK_TwoCompSys"/>
</dbReference>
<reference evidence="11 12" key="1">
    <citation type="submission" date="2024-10" db="EMBL/GenBank/DDBJ databases">
        <title>The Natural Products Discovery Center: Release of the First 8490 Sequenced Strains for Exploring Actinobacteria Biosynthetic Diversity.</title>
        <authorList>
            <person name="Kalkreuter E."/>
            <person name="Kautsar S.A."/>
            <person name="Yang D."/>
            <person name="Bader C.D."/>
            <person name="Teijaro C.N."/>
            <person name="Fluegel L."/>
            <person name="Davis C.M."/>
            <person name="Simpson J.R."/>
            <person name="Lauterbach L."/>
            <person name="Steele A.D."/>
            <person name="Gui C."/>
            <person name="Meng S."/>
            <person name="Li G."/>
            <person name="Viehrig K."/>
            <person name="Ye F."/>
            <person name="Su P."/>
            <person name="Kiefer A.F."/>
            <person name="Nichols A."/>
            <person name="Cepeda A.J."/>
            <person name="Yan W."/>
            <person name="Fan B."/>
            <person name="Jiang Y."/>
            <person name="Adhikari A."/>
            <person name="Zheng C.-J."/>
            <person name="Schuster L."/>
            <person name="Cowan T.M."/>
            <person name="Smanski M.J."/>
            <person name="Chevrette M.G."/>
            <person name="De Carvalho L.P.S."/>
            <person name="Shen B."/>
        </authorList>
    </citation>
    <scope>NUCLEOTIDE SEQUENCE [LARGE SCALE GENOMIC DNA]</scope>
    <source>
        <strain evidence="11 12">NPDC018013</strain>
    </source>
</reference>
<dbReference type="PANTHER" id="PTHR24421">
    <property type="entry name" value="NITRATE/NITRITE SENSOR PROTEIN NARX-RELATED"/>
    <property type="match status" value="1"/>
</dbReference>
<evidence type="ECO:0000256" key="1">
    <source>
        <dbReference type="ARBA" id="ARBA00000085"/>
    </source>
</evidence>
<keyword evidence="9" id="KW-0472">Membrane</keyword>
<feature type="transmembrane region" description="Helical" evidence="9">
    <location>
        <begin position="53"/>
        <end position="73"/>
    </location>
</feature>
<feature type="transmembrane region" description="Helical" evidence="9">
    <location>
        <begin position="175"/>
        <end position="195"/>
    </location>
</feature>
<evidence type="ECO:0000259" key="10">
    <source>
        <dbReference type="Pfam" id="PF07730"/>
    </source>
</evidence>
<gene>
    <name evidence="11" type="ORF">ACH4GP_37780</name>
</gene>
<dbReference type="PANTHER" id="PTHR24421:SF10">
    <property type="entry name" value="NITRATE_NITRITE SENSOR PROTEIN NARQ"/>
    <property type="match status" value="1"/>
</dbReference>
<keyword evidence="5" id="KW-0547">Nucleotide-binding</keyword>
<evidence type="ECO:0000256" key="3">
    <source>
        <dbReference type="ARBA" id="ARBA00022553"/>
    </source>
</evidence>
<keyword evidence="4" id="KW-0808">Transferase</keyword>
<keyword evidence="3" id="KW-0597">Phosphoprotein</keyword>
<evidence type="ECO:0000313" key="11">
    <source>
        <dbReference type="EMBL" id="MFH8590060.1"/>
    </source>
</evidence>
<dbReference type="InterPro" id="IPR036890">
    <property type="entry name" value="HATPase_C_sf"/>
</dbReference>
<feature type="transmembrane region" description="Helical" evidence="9">
    <location>
        <begin position="22"/>
        <end position="41"/>
    </location>
</feature>
<keyword evidence="6 11" id="KW-0418">Kinase</keyword>
<keyword evidence="9" id="KW-0812">Transmembrane</keyword>
<feature type="domain" description="Signal transduction histidine kinase subgroup 3 dimerisation and phosphoacceptor" evidence="10">
    <location>
        <begin position="219"/>
        <end position="282"/>
    </location>
</feature>
<dbReference type="Pfam" id="PF07730">
    <property type="entry name" value="HisKA_3"/>
    <property type="match status" value="1"/>
</dbReference>
<dbReference type="InterPro" id="IPR011712">
    <property type="entry name" value="Sig_transdc_His_kin_sub3_dim/P"/>
</dbReference>
<dbReference type="GO" id="GO:0016301">
    <property type="term" value="F:kinase activity"/>
    <property type="evidence" value="ECO:0007669"/>
    <property type="project" value="UniProtKB-KW"/>
</dbReference>
<protein>
    <recommendedName>
        <fullName evidence="2">histidine kinase</fullName>
        <ecNumber evidence="2">2.7.13.3</ecNumber>
    </recommendedName>
</protein>
<proteinExistence type="predicted"/>
<dbReference type="Gene3D" id="3.30.565.10">
    <property type="entry name" value="Histidine kinase-like ATPase, C-terminal domain"/>
    <property type="match status" value="1"/>
</dbReference>
<dbReference type="EC" id="2.7.13.3" evidence="2"/>
<sequence length="414" mass="43308">MTFATVARAGAVLRPLGRTLTYTRWLHLLLASVVGVVTGFVQPGMFRHPGTQWLWMAVLPVPLLLAAAAVPGMRAVEGVQARLLVLPHPHARYGAGARPSPVTTAPSANWADRLRTAGWLLFRLETGVLVSALTVHLPLLALALGRNATAHTGPVRTAFGPLGAPHRWYALLAPWPLVVLMAVVVGAGAGTAAVARRLLGPSAADRLAALEERTARLLEHNRLAQELHDSIGHALTVMVVQAGAAQAGGGAGFRDRALATIEDTGREALTDLERALRLLREGVPPAGGPGLGDVGRLLASAESAGAAVRAEVTGPVGELPDAVSREGYRMVQESLTNVLRHAGPVPVSVRVAADRTGVELEVRNALPDRPPGRGPGGGRGLRGMRERAALLDGTFEAGPRDGHWRVAARLPALG</sequence>
<comment type="caution">
    <text evidence="11">The sequence shown here is derived from an EMBL/GenBank/DDBJ whole genome shotgun (WGS) entry which is preliminary data.</text>
</comment>
<keyword evidence="8" id="KW-0902">Two-component regulatory system</keyword>
<dbReference type="Proteomes" id="UP001610990">
    <property type="component" value="Unassembled WGS sequence"/>
</dbReference>
<evidence type="ECO:0000256" key="2">
    <source>
        <dbReference type="ARBA" id="ARBA00012438"/>
    </source>
</evidence>
<dbReference type="CDD" id="cd16917">
    <property type="entry name" value="HATPase_UhpB-NarQ-NarX-like"/>
    <property type="match status" value="1"/>
</dbReference>
<dbReference type="EMBL" id="JBIRGH010000044">
    <property type="protein sequence ID" value="MFH8590060.1"/>
    <property type="molecule type" value="Genomic_DNA"/>
</dbReference>